<name>A0A1E8FAN3_9ALTE</name>
<dbReference type="AlphaFoldDB" id="A0A1E8FAN3"/>
<sequence>MNNGWRHLFAVPVLLMLTGCGASSPTPPEQPQLSAPVNLPFDLAVNVFSSYLSQTAEQACFAASSQGQCRNDGIASNEFLAGLEQLSLFRELSPSVSRHDYELLIANQLTETPATQQGSTKDQPLQSFSEFSVEWRGVQLDSFLVHYWHQDKVTPQDIQQIILRWAAHAEQQHLFTTPYLYKAMGASDYSGQLVLPQTLGKFRLSQQYLYPDPFKGVLARYLHPEFTDAIVDIAVYPVLAPLTHNSAQQVIHELEDAVEQAKTIAAERAMNIDIKKHQHPISDDTGNIHGMMSELAAEGDDSEALYASIYLFRLEDKFVKFSTTFPSRIGDPLVIQALRELTVPGESALMKELRQAL</sequence>
<dbReference type="EMBL" id="MJIC01000016">
    <property type="protein sequence ID" value="OFI32563.1"/>
    <property type="molecule type" value="Genomic_DNA"/>
</dbReference>
<reference evidence="2 3" key="1">
    <citation type="submission" date="2016-09" db="EMBL/GenBank/DDBJ databases">
        <title>Alteromonas lipolytica, a new species isolated from sea water.</title>
        <authorList>
            <person name="Wu Y.-H."/>
            <person name="Cheng H."/>
            <person name="Xu X.-W."/>
        </authorList>
    </citation>
    <scope>NUCLEOTIDE SEQUENCE [LARGE SCALE GENOMIC DNA]</scope>
    <source>
        <strain evidence="2 3">JW12</strain>
    </source>
</reference>
<dbReference type="STRING" id="1856405.BFC17_05255"/>
<feature type="signal peptide" evidence="1">
    <location>
        <begin position="1"/>
        <end position="22"/>
    </location>
</feature>
<accession>A0A1E8FAN3</accession>
<organism evidence="2 3">
    <name type="scientific">Alteromonas lipolytica</name>
    <dbReference type="NCBI Taxonomy" id="1856405"/>
    <lineage>
        <taxon>Bacteria</taxon>
        <taxon>Pseudomonadati</taxon>
        <taxon>Pseudomonadota</taxon>
        <taxon>Gammaproteobacteria</taxon>
        <taxon>Alteromonadales</taxon>
        <taxon>Alteromonadaceae</taxon>
        <taxon>Alteromonas/Salinimonas group</taxon>
        <taxon>Alteromonas</taxon>
    </lineage>
</organism>
<keyword evidence="3" id="KW-1185">Reference proteome</keyword>
<comment type="caution">
    <text evidence="2">The sequence shown here is derived from an EMBL/GenBank/DDBJ whole genome shotgun (WGS) entry which is preliminary data.</text>
</comment>
<dbReference type="PROSITE" id="PS51257">
    <property type="entry name" value="PROKAR_LIPOPROTEIN"/>
    <property type="match status" value="1"/>
</dbReference>
<protein>
    <submittedName>
        <fullName evidence="2">Uncharacterized protein</fullName>
    </submittedName>
</protein>
<evidence type="ECO:0000313" key="2">
    <source>
        <dbReference type="EMBL" id="OFI32563.1"/>
    </source>
</evidence>
<evidence type="ECO:0000256" key="1">
    <source>
        <dbReference type="SAM" id="SignalP"/>
    </source>
</evidence>
<keyword evidence="1" id="KW-0732">Signal</keyword>
<proteinExistence type="predicted"/>
<dbReference type="Proteomes" id="UP000176037">
    <property type="component" value="Unassembled WGS sequence"/>
</dbReference>
<evidence type="ECO:0000313" key="3">
    <source>
        <dbReference type="Proteomes" id="UP000176037"/>
    </source>
</evidence>
<gene>
    <name evidence="2" type="ORF">BFC17_05255</name>
</gene>
<feature type="chain" id="PRO_5009214038" evidence="1">
    <location>
        <begin position="23"/>
        <end position="357"/>
    </location>
</feature>